<dbReference type="GO" id="GO:0004497">
    <property type="term" value="F:monooxygenase activity"/>
    <property type="evidence" value="ECO:0007669"/>
    <property type="project" value="UniProtKB-KW"/>
</dbReference>
<evidence type="ECO:0000256" key="5">
    <source>
        <dbReference type="ARBA" id="ARBA00022617"/>
    </source>
</evidence>
<dbReference type="CDD" id="cd11056">
    <property type="entry name" value="CYP6-like"/>
    <property type="match status" value="1"/>
</dbReference>
<evidence type="ECO:0008006" key="16">
    <source>
        <dbReference type="Google" id="ProtNLM"/>
    </source>
</evidence>
<dbReference type="PRINTS" id="PR00385">
    <property type="entry name" value="P450"/>
</dbReference>
<feature type="binding site" description="axial binding residue" evidence="13">
    <location>
        <position position="467"/>
    </location>
    <ligand>
        <name>heme</name>
        <dbReference type="ChEBI" id="CHEBI:30413"/>
    </ligand>
    <ligandPart>
        <name>Fe</name>
        <dbReference type="ChEBI" id="CHEBI:18248"/>
    </ligandPart>
</feature>
<protein>
    <recommendedName>
        <fullName evidence="16">Cytochrome P450</fullName>
    </recommendedName>
</protein>
<dbReference type="InterPro" id="IPR036396">
    <property type="entry name" value="Cyt_P450_sf"/>
</dbReference>
<dbReference type="PANTHER" id="PTHR24292">
    <property type="entry name" value="CYTOCHROME P450"/>
    <property type="match status" value="1"/>
</dbReference>
<evidence type="ECO:0000256" key="6">
    <source>
        <dbReference type="ARBA" id="ARBA00022723"/>
    </source>
</evidence>
<dbReference type="FunFam" id="1.10.630.10:FF:000042">
    <property type="entry name" value="Cytochrome P450"/>
    <property type="match status" value="1"/>
</dbReference>
<keyword evidence="10 13" id="KW-0408">Iron</keyword>
<dbReference type="GO" id="GO:0005506">
    <property type="term" value="F:iron ion binding"/>
    <property type="evidence" value="ECO:0007669"/>
    <property type="project" value="InterPro"/>
</dbReference>
<dbReference type="InterPro" id="IPR001128">
    <property type="entry name" value="Cyt_P450"/>
</dbReference>
<dbReference type="PROSITE" id="PS00086">
    <property type="entry name" value="CYTOCHROME_P450"/>
    <property type="match status" value="1"/>
</dbReference>
<dbReference type="EMBL" id="GEZM01084791">
    <property type="protein sequence ID" value="JAV60679.1"/>
    <property type="molecule type" value="Transcribed_RNA"/>
</dbReference>
<evidence type="ECO:0000313" key="15">
    <source>
        <dbReference type="EMBL" id="JAV60679.1"/>
    </source>
</evidence>
<evidence type="ECO:0000256" key="14">
    <source>
        <dbReference type="RuleBase" id="RU000461"/>
    </source>
</evidence>
<dbReference type="GO" id="GO:0016705">
    <property type="term" value="F:oxidoreductase activity, acting on paired donors, with incorporation or reduction of molecular oxygen"/>
    <property type="evidence" value="ECO:0007669"/>
    <property type="project" value="InterPro"/>
</dbReference>
<keyword evidence="12" id="KW-0472">Membrane</keyword>
<proteinExistence type="inferred from homology"/>
<evidence type="ECO:0000256" key="7">
    <source>
        <dbReference type="ARBA" id="ARBA00022824"/>
    </source>
</evidence>
<keyword evidence="5 13" id="KW-0349">Heme</keyword>
<evidence type="ECO:0000256" key="4">
    <source>
        <dbReference type="ARBA" id="ARBA00010617"/>
    </source>
</evidence>
<reference evidence="15" key="1">
    <citation type="journal article" date="2016" name="Sci. Rep.">
        <title>Molecular characterization of firefly nuptial gifts: a multi-omics approach sheds light on postcopulatory sexual selection.</title>
        <authorList>
            <person name="Al-Wathiqui N."/>
            <person name="Fallon T.R."/>
            <person name="South A."/>
            <person name="Weng J.K."/>
            <person name="Lewis S.M."/>
        </authorList>
    </citation>
    <scope>NUCLEOTIDE SEQUENCE</scope>
</reference>
<dbReference type="InterPro" id="IPR050476">
    <property type="entry name" value="Insect_CytP450_Detox"/>
</dbReference>
<evidence type="ECO:0000256" key="2">
    <source>
        <dbReference type="ARBA" id="ARBA00004174"/>
    </source>
</evidence>
<dbReference type="SUPFAM" id="SSF48264">
    <property type="entry name" value="Cytochrome P450"/>
    <property type="match status" value="1"/>
</dbReference>
<keyword evidence="11 14" id="KW-0503">Monooxygenase</keyword>
<evidence type="ECO:0000256" key="9">
    <source>
        <dbReference type="ARBA" id="ARBA00023002"/>
    </source>
</evidence>
<comment type="subcellular location">
    <subcellularLocation>
        <location evidence="3">Endoplasmic reticulum membrane</location>
        <topology evidence="3">Peripheral membrane protein</topology>
    </subcellularLocation>
    <subcellularLocation>
        <location evidence="2">Microsome membrane</location>
        <topology evidence="2">Peripheral membrane protein</topology>
    </subcellularLocation>
</comment>
<accession>A0A1Y1KGP9</accession>
<comment type="similarity">
    <text evidence="4 14">Belongs to the cytochrome P450 family.</text>
</comment>
<dbReference type="GO" id="GO:0005789">
    <property type="term" value="C:endoplasmic reticulum membrane"/>
    <property type="evidence" value="ECO:0007669"/>
    <property type="project" value="UniProtKB-SubCell"/>
</dbReference>
<dbReference type="Gene3D" id="1.10.630.10">
    <property type="entry name" value="Cytochrome P450"/>
    <property type="match status" value="1"/>
</dbReference>
<evidence type="ECO:0000256" key="1">
    <source>
        <dbReference type="ARBA" id="ARBA00001971"/>
    </source>
</evidence>
<dbReference type="InterPro" id="IPR017972">
    <property type="entry name" value="Cyt_P450_CS"/>
</dbReference>
<name>A0A1Y1KGP9_PHOPY</name>
<evidence type="ECO:0000256" key="3">
    <source>
        <dbReference type="ARBA" id="ARBA00004406"/>
    </source>
</evidence>
<evidence type="ECO:0000256" key="12">
    <source>
        <dbReference type="ARBA" id="ARBA00023136"/>
    </source>
</evidence>
<evidence type="ECO:0000256" key="8">
    <source>
        <dbReference type="ARBA" id="ARBA00022848"/>
    </source>
</evidence>
<organism evidence="15">
    <name type="scientific">Photinus pyralis</name>
    <name type="common">Common eastern firefly</name>
    <name type="synonym">Lampyris pyralis</name>
    <dbReference type="NCBI Taxonomy" id="7054"/>
    <lineage>
        <taxon>Eukaryota</taxon>
        <taxon>Metazoa</taxon>
        <taxon>Ecdysozoa</taxon>
        <taxon>Arthropoda</taxon>
        <taxon>Hexapoda</taxon>
        <taxon>Insecta</taxon>
        <taxon>Pterygota</taxon>
        <taxon>Neoptera</taxon>
        <taxon>Endopterygota</taxon>
        <taxon>Coleoptera</taxon>
        <taxon>Polyphaga</taxon>
        <taxon>Elateriformia</taxon>
        <taxon>Elateroidea</taxon>
        <taxon>Lampyridae</taxon>
        <taxon>Lampyrinae</taxon>
        <taxon>Photinus</taxon>
    </lineage>
</organism>
<keyword evidence="7" id="KW-0256">Endoplasmic reticulum</keyword>
<keyword evidence="6 13" id="KW-0479">Metal-binding</keyword>
<dbReference type="InterPro" id="IPR002401">
    <property type="entry name" value="Cyt_P450_E_grp-I"/>
</dbReference>
<evidence type="ECO:0000256" key="11">
    <source>
        <dbReference type="ARBA" id="ARBA00023033"/>
    </source>
</evidence>
<keyword evidence="8" id="KW-0492">Microsome</keyword>
<comment type="cofactor">
    <cofactor evidence="1 13">
        <name>heme</name>
        <dbReference type="ChEBI" id="CHEBI:30413"/>
    </cofactor>
</comment>
<evidence type="ECO:0000256" key="10">
    <source>
        <dbReference type="ARBA" id="ARBA00023004"/>
    </source>
</evidence>
<sequence length="524" mass="60642">MAILYLAGAVLCVVLYFAFLKRFTYWKSRGVPQYSLLVNFRELLLGLISHRGTTETIQTIYNAFPGSRYCGDYQCSTPILVIRDLELIKKVAVVDFDHFTDHVNMSVAQDSEPIWKNNLLALKGDKWKDMRATLSPSFTSSKMKAMFNLISNYSKAFVEYCEEHPDQAHSMEMKDVFTRFTNDIIATCAFGINCDSMRNPQNEFYLMGKDITNFTGFWVNFRMIFTFLFPRLAKRLQITFFSKRATHFFATLIRENIASREQNGIIRPDMIHLLLEARKGKAREDSRFTVTEGVADRQEEKRKKEQLTDLDITAQALIFFLAGFDTVSSLMCFMAHELAVNADIQERLQLEVDDIMRQCEGNITYEALSKMEYMDMVVSETMRKWPSPVFSNRACTKSYTIEPEKEGEKAVKLNVNDPILIPIFAIHRDENNYENPTRFDPERFNRENKASVLPYQFIPFGVGPRSCIGNRFALMETKLVFFYLLSKFNLVVTEKTDVPLQLGKHAFQLKAKNGFWLALKARTR</sequence>
<dbReference type="PANTHER" id="PTHR24292:SF54">
    <property type="entry name" value="CYP9F3-RELATED"/>
    <property type="match status" value="1"/>
</dbReference>
<dbReference type="GO" id="GO:0020037">
    <property type="term" value="F:heme binding"/>
    <property type="evidence" value="ECO:0007669"/>
    <property type="project" value="InterPro"/>
</dbReference>
<dbReference type="PRINTS" id="PR00463">
    <property type="entry name" value="EP450I"/>
</dbReference>
<dbReference type="Pfam" id="PF00067">
    <property type="entry name" value="p450"/>
    <property type="match status" value="1"/>
</dbReference>
<evidence type="ECO:0000256" key="13">
    <source>
        <dbReference type="PIRSR" id="PIRSR602401-1"/>
    </source>
</evidence>
<keyword evidence="9 14" id="KW-0560">Oxidoreductase</keyword>
<dbReference type="AlphaFoldDB" id="A0A1Y1KGP9"/>